<sequence>MTPTTPCRTTTPVRDEPDEDAMELIVETFAQWPPPDDPTARLPEVPRFDTSAFAPLLVAVGDRCLADRYGTPPLPPALGARTALVLAATRGDVVTQTAIDDAVAGQRQVPKPLLFQNVPSTALGHLSTVWGLTGPLVATLAIGDPPAAARTTAARLIATGDADQALAIAADPGDSPRSPGTAWAHLFTTGRT</sequence>
<protein>
    <recommendedName>
        <fullName evidence="3">Beta-ketoacyl synthase N-terminal domain-containing protein</fullName>
    </recommendedName>
</protein>
<dbReference type="SUPFAM" id="SSF53901">
    <property type="entry name" value="Thiolase-like"/>
    <property type="match status" value="1"/>
</dbReference>
<name>A0ABU7WTD2_9ACTN</name>
<comment type="caution">
    <text evidence="1">The sequence shown here is derived from an EMBL/GenBank/DDBJ whole genome shotgun (WGS) entry which is preliminary data.</text>
</comment>
<keyword evidence="2" id="KW-1185">Reference proteome</keyword>
<dbReference type="RefSeq" id="WP_331787121.1">
    <property type="nucleotide sequence ID" value="NZ_JAVFKM010000007.1"/>
</dbReference>
<dbReference type="Proteomes" id="UP001348265">
    <property type="component" value="Unassembled WGS sequence"/>
</dbReference>
<proteinExistence type="predicted"/>
<dbReference type="EMBL" id="JAVFKM010000007">
    <property type="protein sequence ID" value="MEF3114762.1"/>
    <property type="molecule type" value="Genomic_DNA"/>
</dbReference>
<dbReference type="InterPro" id="IPR016039">
    <property type="entry name" value="Thiolase-like"/>
</dbReference>
<evidence type="ECO:0000313" key="1">
    <source>
        <dbReference type="EMBL" id="MEF3114762.1"/>
    </source>
</evidence>
<dbReference type="Gene3D" id="3.40.47.10">
    <property type="match status" value="1"/>
</dbReference>
<organism evidence="1 2">
    <name type="scientific">Streptomyces chrestomyceticus</name>
    <dbReference type="NCBI Taxonomy" id="68185"/>
    <lineage>
        <taxon>Bacteria</taxon>
        <taxon>Bacillati</taxon>
        <taxon>Actinomycetota</taxon>
        <taxon>Actinomycetes</taxon>
        <taxon>Kitasatosporales</taxon>
        <taxon>Streptomycetaceae</taxon>
        <taxon>Streptomyces</taxon>
    </lineage>
</organism>
<reference evidence="1 2" key="1">
    <citation type="submission" date="2023-08" db="EMBL/GenBank/DDBJ databases">
        <authorList>
            <person name="Sharma P."/>
            <person name="Verma V."/>
            <person name="Mohan M.K."/>
            <person name="Dubey A.K."/>
        </authorList>
    </citation>
    <scope>NUCLEOTIDE SEQUENCE [LARGE SCALE GENOMIC DNA]</scope>
    <source>
        <strain evidence="1 2">ADP4</strain>
    </source>
</reference>
<evidence type="ECO:0008006" key="3">
    <source>
        <dbReference type="Google" id="ProtNLM"/>
    </source>
</evidence>
<gene>
    <name evidence="1" type="ORF">RB636_16455</name>
</gene>
<accession>A0ABU7WTD2</accession>
<evidence type="ECO:0000313" key="2">
    <source>
        <dbReference type="Proteomes" id="UP001348265"/>
    </source>
</evidence>